<reference evidence="10" key="1">
    <citation type="submission" date="2022-11" db="EMBL/GenBank/DDBJ databases">
        <authorList>
            <person name="Kikuchi T."/>
        </authorList>
    </citation>
    <scope>NUCLEOTIDE SEQUENCE</scope>
    <source>
        <strain evidence="10">PS1010</strain>
    </source>
</reference>
<keyword evidence="4" id="KW-0863">Zinc-finger</keyword>
<sequence length="999" mass="114666">MLKNQQNGIFVRTTLDFKKDLRCQKLTALSHVFVKNGEMLAAISDRLLLRQSVSNSERPQELALPIQAPDAIQHVHLAFSGFHALVSTRQGNNFYIHMKTSTVHHIKKLKTQITAVGWNPEFLKESETGSILLGTSQGGIIELSITSTGIVNVLKELTPQLQAQGSEQKLSAQGSPISEIQLFVADDDPKAKKWLVIITQSSRIVLQSAVLEQIVQRASGFTSSASLQSGFMSLQEMPTTMFHTLFQSKDANCHVINATKLTEKFKNRASLVFYPENAEPKRYAWISPDGVTIGKVDVFAERIQDVLIEEMNLEHRLIEGRWESPLGAVLTDYHVILAFSTRVLAISLLTPNNVVFEDVWGAEFGQALGLSSDPSSEFMWLYTSTGFTMKYRSNDEARYVWRKYLERREYARALQIARTRISIEPEAYELVLRKQADWYIEEKNYTAAAEILAQSSEPFESIVLKFLTNADERKMGLKTLLDKKLEKLTRSEDKMRRDALVLWLFEIQLSELAEMRRSKGKEAEIKDTVDHVQRYFVRKHVFESIQNNTEAVYRICISHVDFDMQLYIANTVKDTRTIVNILMLREQYVEVLDVLRTCPVEDLAYEMAPLLIEHIPKQLIGFFVQNIDRIRPEKLTSTLALCMKNQEMAIAAIKYLEIIMSSSRHRLSKFLHNLFIQLMAKFRAEKLILYLKNYGLHRDNLPYEFDFAMRTCEQYEINDCIIHLFCVAEMYAEAVEKALRVDVELAKRCARMMDAEEGFFGGDEEEEMGAVDLERKKRIWMKIAKHTISTEKDDIPKCINLIKESNDILTIQDILPLFPEFTKVDHFKEALVEYLRKHSKKIEKLQDSMKDATETAAEIREKTEKLKNRVTIIKPGDICAHCARPLVGRPFFVHACRHFFHRDCLELAIVPFLCDEQRNLLKKLSAEETRICAQIEAEIKVGNKNEALVKEKIYEKVAKSISKVIGTDCPLCGNSAILQIDEPFLSDEQFAEEENSWLI</sequence>
<dbReference type="PANTHER" id="PTHR23323">
    <property type="entry name" value="VACUOLAR PROTEIN SORTING-ASSOCIATED PROTEIN"/>
    <property type="match status" value="1"/>
</dbReference>
<evidence type="ECO:0000259" key="9">
    <source>
        <dbReference type="Pfam" id="PF26148"/>
    </source>
</evidence>
<proteinExistence type="predicted"/>
<evidence type="ECO:0000313" key="10">
    <source>
        <dbReference type="EMBL" id="CAI5443766.1"/>
    </source>
</evidence>
<keyword evidence="7" id="KW-0175">Coiled coil</keyword>
<feature type="domain" description="Pep3/Vps18 beta-propeller" evidence="8">
    <location>
        <begin position="28"/>
        <end position="385"/>
    </location>
</feature>
<dbReference type="PANTHER" id="PTHR23323:SF26">
    <property type="entry name" value="VACUOLAR PROTEIN SORTING-ASSOCIATED PROTEIN 18 HOMOLOG"/>
    <property type="match status" value="1"/>
</dbReference>
<keyword evidence="6" id="KW-0472">Membrane</keyword>
<comment type="caution">
    <text evidence="10">The sequence shown here is derived from an EMBL/GenBank/DDBJ whole genome shotgun (WGS) entry which is preliminary data.</text>
</comment>
<evidence type="ECO:0000259" key="8">
    <source>
        <dbReference type="Pfam" id="PF05131"/>
    </source>
</evidence>
<dbReference type="EMBL" id="CANHGI010000002">
    <property type="protein sequence ID" value="CAI5443766.1"/>
    <property type="molecule type" value="Genomic_DNA"/>
</dbReference>
<evidence type="ECO:0000256" key="3">
    <source>
        <dbReference type="ARBA" id="ARBA00022723"/>
    </source>
</evidence>
<keyword evidence="11" id="KW-1185">Reference proteome</keyword>
<evidence type="ECO:0000313" key="11">
    <source>
        <dbReference type="Proteomes" id="UP001152747"/>
    </source>
</evidence>
<dbReference type="OrthoDB" id="1845386at2759"/>
<name>A0A9P1IGN7_9PELO</name>
<feature type="domain" description="Pep3/Vps18 RING C-terminal" evidence="9">
    <location>
        <begin position="873"/>
        <end position="977"/>
    </location>
</feature>
<gene>
    <name evidence="10" type="ORF">CAMP_LOCUS6403</name>
</gene>
<evidence type="ECO:0000256" key="4">
    <source>
        <dbReference type="ARBA" id="ARBA00022771"/>
    </source>
</evidence>
<dbReference type="Pfam" id="PF26148">
    <property type="entry name" value="VPS18_RING_C"/>
    <property type="match status" value="1"/>
</dbReference>
<dbReference type="GO" id="GO:0006904">
    <property type="term" value="P:vesicle docking involved in exocytosis"/>
    <property type="evidence" value="ECO:0007669"/>
    <property type="project" value="TreeGrafter"/>
</dbReference>
<dbReference type="Proteomes" id="UP001152747">
    <property type="component" value="Unassembled WGS sequence"/>
</dbReference>
<dbReference type="InterPro" id="IPR058919">
    <property type="entry name" value="Pep3/Vps18_RING_C"/>
</dbReference>
<evidence type="ECO:0000256" key="7">
    <source>
        <dbReference type="SAM" id="Coils"/>
    </source>
</evidence>
<evidence type="ECO:0000256" key="1">
    <source>
        <dbReference type="ARBA" id="ARBA00004492"/>
    </source>
</evidence>
<evidence type="ECO:0000256" key="5">
    <source>
        <dbReference type="ARBA" id="ARBA00022833"/>
    </source>
</evidence>
<dbReference type="GO" id="GO:0031902">
    <property type="term" value="C:late endosome membrane"/>
    <property type="evidence" value="ECO:0007669"/>
    <property type="project" value="UniProtKB-SubCell"/>
</dbReference>
<keyword evidence="5" id="KW-0862">Zinc</keyword>
<keyword evidence="3" id="KW-0479">Metal-binding</keyword>
<feature type="coiled-coil region" evidence="7">
    <location>
        <begin position="835"/>
        <end position="869"/>
    </location>
</feature>
<dbReference type="AlphaFoldDB" id="A0A9P1IGN7"/>
<dbReference type="GO" id="GO:0008270">
    <property type="term" value="F:zinc ion binding"/>
    <property type="evidence" value="ECO:0007669"/>
    <property type="project" value="UniProtKB-KW"/>
</dbReference>
<organism evidence="10 11">
    <name type="scientific">Caenorhabditis angaria</name>
    <dbReference type="NCBI Taxonomy" id="860376"/>
    <lineage>
        <taxon>Eukaryota</taxon>
        <taxon>Metazoa</taxon>
        <taxon>Ecdysozoa</taxon>
        <taxon>Nematoda</taxon>
        <taxon>Chromadorea</taxon>
        <taxon>Rhabditida</taxon>
        <taxon>Rhabditina</taxon>
        <taxon>Rhabditomorpha</taxon>
        <taxon>Rhabditoidea</taxon>
        <taxon>Rhabditidae</taxon>
        <taxon>Peloderinae</taxon>
        <taxon>Caenorhabditis</taxon>
    </lineage>
</organism>
<evidence type="ECO:0000256" key="6">
    <source>
        <dbReference type="ARBA" id="ARBA00023136"/>
    </source>
</evidence>
<dbReference type="Pfam" id="PF05131">
    <property type="entry name" value="Pep3_Vps18"/>
    <property type="match status" value="1"/>
</dbReference>
<comment type="subcellular location">
    <subcellularLocation>
        <location evidence="1">Late endosome membrane</location>
        <topology evidence="1">Peripheral membrane protein</topology>
        <orientation evidence="1">Cytoplasmic side</orientation>
    </subcellularLocation>
</comment>
<dbReference type="GO" id="GO:0007032">
    <property type="term" value="P:endosome organization"/>
    <property type="evidence" value="ECO:0007669"/>
    <property type="project" value="TreeGrafter"/>
</dbReference>
<dbReference type="GO" id="GO:0008333">
    <property type="term" value="P:endosome to lysosome transport"/>
    <property type="evidence" value="ECO:0007669"/>
    <property type="project" value="TreeGrafter"/>
</dbReference>
<dbReference type="GO" id="GO:0048284">
    <property type="term" value="P:organelle fusion"/>
    <property type="evidence" value="ECO:0007669"/>
    <property type="project" value="TreeGrafter"/>
</dbReference>
<dbReference type="InterPro" id="IPR007810">
    <property type="entry name" value="Pep3/Vps18_beta-prop"/>
</dbReference>
<evidence type="ECO:0000256" key="2">
    <source>
        <dbReference type="ARBA" id="ARBA00017338"/>
    </source>
</evidence>
<accession>A0A9P1IGN7</accession>
<dbReference type="GO" id="GO:0030674">
    <property type="term" value="F:protein-macromolecule adaptor activity"/>
    <property type="evidence" value="ECO:0007669"/>
    <property type="project" value="TreeGrafter"/>
</dbReference>
<dbReference type="GO" id="GO:0030897">
    <property type="term" value="C:HOPS complex"/>
    <property type="evidence" value="ECO:0007669"/>
    <property type="project" value="TreeGrafter"/>
</dbReference>
<dbReference type="GO" id="GO:0007040">
    <property type="term" value="P:lysosome organization"/>
    <property type="evidence" value="ECO:0007669"/>
    <property type="project" value="TreeGrafter"/>
</dbReference>
<protein>
    <recommendedName>
        <fullName evidence="2">Vacuolar protein sorting-associated protein 18 homolog</fullName>
    </recommendedName>
</protein>